<dbReference type="AlphaFoldDB" id="A0A9N9NMI7"/>
<organism evidence="1 2">
    <name type="scientific">Racocetra fulgida</name>
    <dbReference type="NCBI Taxonomy" id="60492"/>
    <lineage>
        <taxon>Eukaryota</taxon>
        <taxon>Fungi</taxon>
        <taxon>Fungi incertae sedis</taxon>
        <taxon>Mucoromycota</taxon>
        <taxon>Glomeromycotina</taxon>
        <taxon>Glomeromycetes</taxon>
        <taxon>Diversisporales</taxon>
        <taxon>Gigasporaceae</taxon>
        <taxon>Racocetra</taxon>
    </lineage>
</organism>
<dbReference type="Proteomes" id="UP000789396">
    <property type="component" value="Unassembled WGS sequence"/>
</dbReference>
<reference evidence="1" key="1">
    <citation type="submission" date="2021-06" db="EMBL/GenBank/DDBJ databases">
        <authorList>
            <person name="Kallberg Y."/>
            <person name="Tangrot J."/>
            <person name="Rosling A."/>
        </authorList>
    </citation>
    <scope>NUCLEOTIDE SEQUENCE</scope>
    <source>
        <strain evidence="1">IN212</strain>
    </source>
</reference>
<sequence length="41" mass="4701">QEIKSSLYAEILRNVYTSCYHRTRDALSKYALLGVNKPSLV</sequence>
<evidence type="ECO:0000313" key="1">
    <source>
        <dbReference type="EMBL" id="CAG8742490.1"/>
    </source>
</evidence>
<protein>
    <submittedName>
        <fullName evidence="1">12634_t:CDS:1</fullName>
    </submittedName>
</protein>
<comment type="caution">
    <text evidence="1">The sequence shown here is derived from an EMBL/GenBank/DDBJ whole genome shotgun (WGS) entry which is preliminary data.</text>
</comment>
<gene>
    <name evidence="1" type="ORF">RFULGI_LOCUS12984</name>
</gene>
<name>A0A9N9NMI7_9GLOM</name>
<feature type="non-terminal residue" evidence="1">
    <location>
        <position position="41"/>
    </location>
</feature>
<evidence type="ECO:0000313" key="2">
    <source>
        <dbReference type="Proteomes" id="UP000789396"/>
    </source>
</evidence>
<keyword evidence="2" id="KW-1185">Reference proteome</keyword>
<proteinExistence type="predicted"/>
<dbReference type="EMBL" id="CAJVPZ010032703">
    <property type="protein sequence ID" value="CAG8742490.1"/>
    <property type="molecule type" value="Genomic_DNA"/>
</dbReference>
<feature type="non-terminal residue" evidence="1">
    <location>
        <position position="1"/>
    </location>
</feature>
<accession>A0A9N9NMI7</accession>